<dbReference type="InterPro" id="IPR047951">
    <property type="entry name" value="Transpos_ISL3"/>
</dbReference>
<dbReference type="AlphaFoldDB" id="A0AAJ4KVC9"/>
<accession>A0AAJ4KVC9</accession>
<dbReference type="NCBIfam" id="NF033550">
    <property type="entry name" value="transpos_ISL3"/>
    <property type="match status" value="1"/>
</dbReference>
<dbReference type="EMBL" id="CP050919">
    <property type="protein sequence ID" value="QIX57791.1"/>
    <property type="molecule type" value="Genomic_DNA"/>
</dbReference>
<dbReference type="PANTHER" id="PTHR33498:SF1">
    <property type="entry name" value="TRANSPOSASE FOR INSERTION SEQUENCE ELEMENT IS1557"/>
    <property type="match status" value="1"/>
</dbReference>
<evidence type="ECO:0000313" key="2">
    <source>
        <dbReference type="EMBL" id="QIX57791.1"/>
    </source>
</evidence>
<dbReference type="Proteomes" id="UP000503169">
    <property type="component" value="Chromosome"/>
</dbReference>
<dbReference type="RefSeq" id="WP_168183395.1">
    <property type="nucleotide sequence ID" value="NZ_CP050919.1"/>
</dbReference>
<protein>
    <submittedName>
        <fullName evidence="2">ISL3 family transposase ISSth1</fullName>
    </submittedName>
</protein>
<dbReference type="PANTHER" id="PTHR33498">
    <property type="entry name" value="TRANSPOSASE FOR INSERTION SEQUENCE ELEMENT IS1557"/>
    <property type="match status" value="1"/>
</dbReference>
<evidence type="ECO:0000259" key="1">
    <source>
        <dbReference type="Pfam" id="PF01610"/>
    </source>
</evidence>
<dbReference type="InterPro" id="IPR002560">
    <property type="entry name" value="Transposase_DDE"/>
</dbReference>
<evidence type="ECO:0000313" key="3">
    <source>
        <dbReference type="Proteomes" id="UP000503169"/>
    </source>
</evidence>
<reference evidence="2 3" key="1">
    <citation type="submission" date="2020-04" db="EMBL/GenBank/DDBJ databases">
        <title>Novel strain L. Fermentum HFD1 producer antibacterial peptides.</title>
        <authorList>
            <person name="Ozhegov G.D."/>
            <person name="Pavlova A.S."/>
            <person name="Zhuravleva D.E."/>
            <person name="Gogoleva N.V."/>
            <person name="Shagimardanova E.I."/>
            <person name="Markelova M.I."/>
            <person name="Yarullina D.R."/>
            <person name="Kayumov A.R."/>
        </authorList>
    </citation>
    <scope>NUCLEOTIDE SEQUENCE [LARGE SCALE GENOMIC DNA]</scope>
    <source>
        <strain evidence="2 3">HFD1</strain>
    </source>
</reference>
<gene>
    <name evidence="2" type="ORF">HCY95_00188</name>
</gene>
<proteinExistence type="predicted"/>
<sequence length="283" mass="33072">MSLADNISVKDIAKLNHVSASTVQRVLEDSKDLVELNYDWLPLALSFDDFSSKNGSNMSILMINAANHRTIDVIESRQGKALLKAFYKYSRQARCQVRYVIVDLYPPYRKLIKEAFPNAIVIADPFHVVTQAYRALQTIRIRVMKQYGSDTREYRALKSLWKLVMKNQAQLKYDSYRSRRNFRYSVLSDSEVVERLLDMSDELRTAYDYYQTLLQAMRDRNAEQLEDLLKTTLTQLPEPLQKPQRTLRQHKQEILNQFQHPYSNGIIEGRMNKIKVIKRTAGV</sequence>
<dbReference type="Pfam" id="PF01610">
    <property type="entry name" value="DDE_Tnp_ISL3"/>
    <property type="match status" value="1"/>
</dbReference>
<feature type="domain" description="Transposase IS204/IS1001/IS1096/IS1165 DDE" evidence="1">
    <location>
        <begin position="45"/>
        <end position="281"/>
    </location>
</feature>
<organism evidence="2 3">
    <name type="scientific">Limosilactobacillus fermentum</name>
    <name type="common">Lactobacillus fermentum</name>
    <dbReference type="NCBI Taxonomy" id="1613"/>
    <lineage>
        <taxon>Bacteria</taxon>
        <taxon>Bacillati</taxon>
        <taxon>Bacillota</taxon>
        <taxon>Bacilli</taxon>
        <taxon>Lactobacillales</taxon>
        <taxon>Lactobacillaceae</taxon>
        <taxon>Limosilactobacillus</taxon>
    </lineage>
</organism>
<name>A0AAJ4KVC9_LIMFE</name>